<sequence>MITLLHTRCSRTTRIIDGTLTALGWTGFLYLCVNDARAVTTPPLSNLSNPIAFLWFVEIFLITVLALTSWSLYNKSRYCPRQTAWGKPITNEALSSSFHLSSHDVIRLQDSALSVIHHEENGEISHVQTPLSPSPNLRLIA</sequence>
<feature type="transmembrane region" description="Helical" evidence="1">
    <location>
        <begin position="51"/>
        <end position="73"/>
    </location>
</feature>
<keyword evidence="1" id="KW-0472">Membrane</keyword>
<keyword evidence="1" id="KW-0812">Transmembrane</keyword>
<dbReference type="Pfam" id="PF13994">
    <property type="entry name" value="PgaD"/>
    <property type="match status" value="1"/>
</dbReference>
<dbReference type="NCBIfam" id="TIGR03940">
    <property type="entry name" value="PGA_PgaD"/>
    <property type="match status" value="1"/>
</dbReference>
<dbReference type="InterPro" id="IPR023829">
    <property type="entry name" value="PGA_PgaD"/>
</dbReference>
<reference evidence="2 3" key="1">
    <citation type="submission" date="2017-08" db="EMBL/GenBank/DDBJ databases">
        <title>Pusillimonas indicus sp. nov., a member of the family Alcaligenaceae isolated from surface seawater.</title>
        <authorList>
            <person name="Li J."/>
        </authorList>
    </citation>
    <scope>NUCLEOTIDE SEQUENCE [LARGE SCALE GENOMIC DNA]</scope>
    <source>
        <strain evidence="2 3">L52-1-41</strain>
    </source>
</reference>
<dbReference type="EMBL" id="NQYH01000021">
    <property type="protein sequence ID" value="RIY39117.1"/>
    <property type="molecule type" value="Genomic_DNA"/>
</dbReference>
<comment type="caution">
    <text evidence="2">The sequence shown here is derived from an EMBL/GenBank/DDBJ whole genome shotgun (WGS) entry which is preliminary data.</text>
</comment>
<dbReference type="OrthoDB" id="1685258at2"/>
<dbReference type="RefSeq" id="WP_119517017.1">
    <property type="nucleotide sequence ID" value="NZ_NQYH01000021.1"/>
</dbReference>
<accession>A0A3A1YSV4</accession>
<proteinExistence type="predicted"/>
<protein>
    <submittedName>
        <fullName evidence="2">Poly-beta-1,6-N-acetyl-D-glucosamine biosynthesis protein PgaD</fullName>
    </submittedName>
</protein>
<name>A0A3A1YSV4_9BURK</name>
<evidence type="ECO:0000313" key="3">
    <source>
        <dbReference type="Proteomes" id="UP000266206"/>
    </source>
</evidence>
<dbReference type="GO" id="GO:0043709">
    <property type="term" value="P:cell adhesion involved in single-species biofilm formation"/>
    <property type="evidence" value="ECO:0007669"/>
    <property type="project" value="InterPro"/>
</dbReference>
<dbReference type="AlphaFoldDB" id="A0A3A1YSV4"/>
<organism evidence="2 3">
    <name type="scientific">Neopusillimonas maritima</name>
    <dbReference type="NCBI Taxonomy" id="2026239"/>
    <lineage>
        <taxon>Bacteria</taxon>
        <taxon>Pseudomonadati</taxon>
        <taxon>Pseudomonadota</taxon>
        <taxon>Betaproteobacteria</taxon>
        <taxon>Burkholderiales</taxon>
        <taxon>Alcaligenaceae</taxon>
        <taxon>Neopusillimonas</taxon>
    </lineage>
</organism>
<gene>
    <name evidence="2" type="primary">pgaD</name>
    <name evidence="2" type="ORF">CJP73_15440</name>
</gene>
<evidence type="ECO:0000256" key="1">
    <source>
        <dbReference type="SAM" id="Phobius"/>
    </source>
</evidence>
<dbReference type="Proteomes" id="UP000266206">
    <property type="component" value="Unassembled WGS sequence"/>
</dbReference>
<keyword evidence="1" id="KW-1133">Transmembrane helix</keyword>
<evidence type="ECO:0000313" key="2">
    <source>
        <dbReference type="EMBL" id="RIY39117.1"/>
    </source>
</evidence>
<feature type="transmembrane region" description="Helical" evidence="1">
    <location>
        <begin position="12"/>
        <end position="31"/>
    </location>
</feature>